<evidence type="ECO:0000256" key="3">
    <source>
        <dbReference type="ARBA" id="ARBA00022643"/>
    </source>
</evidence>
<dbReference type="CDD" id="cd02146">
    <property type="entry name" value="NfsA-like"/>
    <property type="match status" value="1"/>
</dbReference>
<keyword evidence="5" id="KW-0521">NADP</keyword>
<name>A0A831W866_9GAMM</name>
<evidence type="ECO:0000313" key="7">
    <source>
        <dbReference type="EMBL" id="HEB97281.1"/>
    </source>
</evidence>
<evidence type="ECO:0000256" key="5">
    <source>
        <dbReference type="PIRNR" id="PIRNR005426"/>
    </source>
</evidence>
<dbReference type="EMBL" id="DRKP01000160">
    <property type="protein sequence ID" value="HEB97281.1"/>
    <property type="molecule type" value="Genomic_DNA"/>
</dbReference>
<accession>A0A831W866</accession>
<evidence type="ECO:0000256" key="4">
    <source>
        <dbReference type="ARBA" id="ARBA00023002"/>
    </source>
</evidence>
<sequence>MHDVIRLLRAHRSIRRFQQRPVPPELVEELVRAGQAASTSSFIQACTLIQVNDPADRERLAEYAGGQSCVATAPLFLVFCADMQRHRLACDMNGVEMLSGYTEQFITATVDCALLAQNLMVAAEAVGLGGVYIGGIRNRIAAVAELLALPELVYPVFGMCLGWPDQDPEIKPRLPLEVVLKQDRYDDSGDRGRIAGYDRVVEQYYANRLGSDKRTTWSRQMAGMLEKEARPHMLPFLRERGFLLK</sequence>
<dbReference type="InterPro" id="IPR016446">
    <property type="entry name" value="Flavin_OxRdtase_Frp"/>
</dbReference>
<dbReference type="PANTHER" id="PTHR43425">
    <property type="entry name" value="OXYGEN-INSENSITIVE NADPH NITROREDUCTASE"/>
    <property type="match status" value="1"/>
</dbReference>
<dbReference type="SUPFAM" id="SSF55469">
    <property type="entry name" value="FMN-dependent nitroreductase-like"/>
    <property type="match status" value="1"/>
</dbReference>
<dbReference type="Gene3D" id="3.40.109.10">
    <property type="entry name" value="NADH Oxidase"/>
    <property type="match status" value="1"/>
</dbReference>
<comment type="similarity">
    <text evidence="1 5">Belongs to the flavin oxidoreductase frp family.</text>
</comment>
<evidence type="ECO:0000256" key="1">
    <source>
        <dbReference type="ARBA" id="ARBA00008366"/>
    </source>
</evidence>
<comment type="caution">
    <text evidence="7">The sequence shown here is derived from an EMBL/GenBank/DDBJ whole genome shotgun (WGS) entry which is preliminary data.</text>
</comment>
<keyword evidence="2 5" id="KW-0285">Flavoprotein</keyword>
<protein>
    <submittedName>
        <fullName evidence="7">Oxygen-insensitive NADPH nitroreductase</fullName>
        <ecNumber evidence="7">1.5.1.38</ecNumber>
    </submittedName>
</protein>
<keyword evidence="3 5" id="KW-0288">FMN</keyword>
<dbReference type="AlphaFoldDB" id="A0A831W866"/>
<dbReference type="NCBIfam" id="NF008033">
    <property type="entry name" value="PRK10765.1"/>
    <property type="match status" value="1"/>
</dbReference>
<proteinExistence type="inferred from homology"/>
<dbReference type="PIRSF" id="PIRSF005426">
    <property type="entry name" value="Frp"/>
    <property type="match status" value="1"/>
</dbReference>
<keyword evidence="4 5" id="KW-0560">Oxidoreductase</keyword>
<dbReference type="Pfam" id="PF00881">
    <property type="entry name" value="Nitroreductase"/>
    <property type="match status" value="1"/>
</dbReference>
<gene>
    <name evidence="7" type="primary">nfsA</name>
    <name evidence="7" type="ORF">ENI96_12745</name>
</gene>
<organism evidence="7">
    <name type="scientific">Sedimenticola thiotaurini</name>
    <dbReference type="NCBI Taxonomy" id="1543721"/>
    <lineage>
        <taxon>Bacteria</taxon>
        <taxon>Pseudomonadati</taxon>
        <taxon>Pseudomonadota</taxon>
        <taxon>Gammaproteobacteria</taxon>
        <taxon>Chromatiales</taxon>
        <taxon>Sedimenticolaceae</taxon>
        <taxon>Sedimenticola</taxon>
    </lineage>
</organism>
<dbReference type="Proteomes" id="UP000886251">
    <property type="component" value="Unassembled WGS sequence"/>
</dbReference>
<dbReference type="GO" id="GO:0052873">
    <property type="term" value="F:FMN reductase (NADPH) activity"/>
    <property type="evidence" value="ECO:0007669"/>
    <property type="project" value="UniProtKB-EC"/>
</dbReference>
<dbReference type="InterPro" id="IPR029479">
    <property type="entry name" value="Nitroreductase"/>
</dbReference>
<dbReference type="EC" id="1.5.1.38" evidence="7"/>
<evidence type="ECO:0000259" key="6">
    <source>
        <dbReference type="Pfam" id="PF00881"/>
    </source>
</evidence>
<reference evidence="7" key="1">
    <citation type="journal article" date="2020" name="mSystems">
        <title>Genome- and Community-Level Interaction Insights into Carbon Utilization and Element Cycling Functions of Hydrothermarchaeota in Hydrothermal Sediment.</title>
        <authorList>
            <person name="Zhou Z."/>
            <person name="Liu Y."/>
            <person name="Xu W."/>
            <person name="Pan J."/>
            <person name="Luo Z.H."/>
            <person name="Li M."/>
        </authorList>
    </citation>
    <scope>NUCLEOTIDE SEQUENCE [LARGE SCALE GENOMIC DNA]</scope>
    <source>
        <strain evidence="7">HyVt-443</strain>
    </source>
</reference>
<feature type="domain" description="Nitroreductase" evidence="6">
    <location>
        <begin position="9"/>
        <end position="163"/>
    </location>
</feature>
<dbReference type="InterPro" id="IPR000415">
    <property type="entry name" value="Nitroreductase-like"/>
</dbReference>
<evidence type="ECO:0000256" key="2">
    <source>
        <dbReference type="ARBA" id="ARBA00022630"/>
    </source>
</evidence>
<dbReference type="PANTHER" id="PTHR43425:SF2">
    <property type="entry name" value="OXYGEN-INSENSITIVE NADPH NITROREDUCTASE"/>
    <property type="match status" value="1"/>
</dbReference>